<evidence type="ECO:0008006" key="2">
    <source>
        <dbReference type="Google" id="ProtNLM"/>
    </source>
</evidence>
<dbReference type="EMBL" id="LAZR01057071">
    <property type="protein sequence ID" value="KKK72813.1"/>
    <property type="molecule type" value="Genomic_DNA"/>
</dbReference>
<sequence length="195" mass="21852">MSGRGPKGMGGPRMKTAELTSAVQMLARGAPLVEAAQKLGVWPVSLRRRLQSDGTWDNAWYARRNKTGTPTLELPENAGLLGYLAGIIDSDGHICRTSQGHWRVGVTNTSNVLIRWLRGIGGHVDKRPPRLDQGIKSRKPCFNWGVYSQNDVEQLLLAVFPFLMIKRWRAVAAIYEIRGWRTSRLRYYPPLKAAS</sequence>
<comment type="caution">
    <text evidence="1">The sequence shown here is derived from an EMBL/GenBank/DDBJ whole genome shotgun (WGS) entry which is preliminary data.</text>
</comment>
<gene>
    <name evidence="1" type="ORF">LCGC14_2900110</name>
</gene>
<dbReference type="InterPro" id="IPR027434">
    <property type="entry name" value="Homing_endonucl"/>
</dbReference>
<organism evidence="1">
    <name type="scientific">marine sediment metagenome</name>
    <dbReference type="NCBI Taxonomy" id="412755"/>
    <lineage>
        <taxon>unclassified sequences</taxon>
        <taxon>metagenomes</taxon>
        <taxon>ecological metagenomes</taxon>
    </lineage>
</organism>
<accession>A0A0F8XV10</accession>
<protein>
    <recommendedName>
        <fullName evidence="2">Homing endonuclease LAGLIDADG domain-containing protein</fullName>
    </recommendedName>
</protein>
<name>A0A0F8XV10_9ZZZZ</name>
<dbReference type="Gene3D" id="3.10.28.10">
    <property type="entry name" value="Homing endonucleases"/>
    <property type="match status" value="1"/>
</dbReference>
<proteinExistence type="predicted"/>
<dbReference type="AlphaFoldDB" id="A0A0F8XV10"/>
<evidence type="ECO:0000313" key="1">
    <source>
        <dbReference type="EMBL" id="KKK72813.1"/>
    </source>
</evidence>
<reference evidence="1" key="1">
    <citation type="journal article" date="2015" name="Nature">
        <title>Complex archaea that bridge the gap between prokaryotes and eukaryotes.</title>
        <authorList>
            <person name="Spang A."/>
            <person name="Saw J.H."/>
            <person name="Jorgensen S.L."/>
            <person name="Zaremba-Niedzwiedzka K."/>
            <person name="Martijn J."/>
            <person name="Lind A.E."/>
            <person name="van Eijk R."/>
            <person name="Schleper C."/>
            <person name="Guy L."/>
            <person name="Ettema T.J."/>
        </authorList>
    </citation>
    <scope>NUCLEOTIDE SEQUENCE</scope>
</reference>